<comment type="caution">
    <text evidence="1">The sequence shown here is derived from an EMBL/GenBank/DDBJ whole genome shotgun (WGS) entry which is preliminary data.</text>
</comment>
<keyword evidence="2" id="KW-1185">Reference proteome</keyword>
<gene>
    <name evidence="1" type="ORF">CRP01_35220</name>
</gene>
<name>A0A2D0N185_FLAN2</name>
<evidence type="ECO:0000313" key="2">
    <source>
        <dbReference type="Proteomes" id="UP000223913"/>
    </source>
</evidence>
<dbReference type="AlphaFoldDB" id="A0A2D0N185"/>
<protein>
    <submittedName>
        <fullName evidence="1">Uncharacterized protein</fullName>
    </submittedName>
</protein>
<sequence length="87" mass="10277">MLTKLIYAMYTIPKITKKRTVKEETRYYLQCQGYDATDQEIQRAIWRERKRPPGIVNGWSIHSYLMHNKIAKRVSKNAVVASDQSIF</sequence>
<dbReference type="EMBL" id="PDUD01000048">
    <property type="protein sequence ID" value="PHN01889.1"/>
    <property type="molecule type" value="Genomic_DNA"/>
</dbReference>
<evidence type="ECO:0000313" key="1">
    <source>
        <dbReference type="EMBL" id="PHN01889.1"/>
    </source>
</evidence>
<organism evidence="1 2">
    <name type="scientific">Flavilitoribacter nigricans (strain ATCC 23147 / DSM 23189 / NBRC 102662 / NCIMB 1420 / SS-2)</name>
    <name type="common">Lewinella nigricans</name>
    <dbReference type="NCBI Taxonomy" id="1122177"/>
    <lineage>
        <taxon>Bacteria</taxon>
        <taxon>Pseudomonadati</taxon>
        <taxon>Bacteroidota</taxon>
        <taxon>Saprospiria</taxon>
        <taxon>Saprospirales</taxon>
        <taxon>Lewinellaceae</taxon>
        <taxon>Flavilitoribacter</taxon>
    </lineage>
</organism>
<proteinExistence type="predicted"/>
<reference evidence="1 2" key="1">
    <citation type="submission" date="2017-10" db="EMBL/GenBank/DDBJ databases">
        <title>The draft genome sequence of Lewinella nigricans NBRC 102662.</title>
        <authorList>
            <person name="Wang K."/>
        </authorList>
    </citation>
    <scope>NUCLEOTIDE SEQUENCE [LARGE SCALE GENOMIC DNA]</scope>
    <source>
        <strain evidence="1 2">NBRC 102662</strain>
    </source>
</reference>
<dbReference type="Proteomes" id="UP000223913">
    <property type="component" value="Unassembled WGS sequence"/>
</dbReference>
<accession>A0A2D0N185</accession>